<keyword evidence="2" id="KW-1185">Reference proteome</keyword>
<dbReference type="AlphaFoldDB" id="A0AAV9QPM6"/>
<evidence type="ECO:0000313" key="2">
    <source>
        <dbReference type="Proteomes" id="UP001311232"/>
    </source>
</evidence>
<gene>
    <name evidence="1" type="ORF">CRENBAI_011177</name>
</gene>
<dbReference type="EMBL" id="JAHHUM010003094">
    <property type="protein sequence ID" value="KAK5598440.1"/>
    <property type="molecule type" value="Genomic_DNA"/>
</dbReference>
<name>A0AAV9QPM6_9TELE</name>
<dbReference type="Proteomes" id="UP001311232">
    <property type="component" value="Unassembled WGS sequence"/>
</dbReference>
<sequence length="99" mass="10940">LRQSGTTRKHRQRFSNSHLHLIHSPTASVKEFPAVSSSAAAIKTLPLLHYTLEGSANTSTLVPDGQRLLLTSLPCPSLPYILVSDDTVATKHPHLFRRF</sequence>
<protein>
    <submittedName>
        <fullName evidence="1">Uncharacterized protein</fullName>
    </submittedName>
</protein>
<evidence type="ECO:0000313" key="1">
    <source>
        <dbReference type="EMBL" id="KAK5598440.1"/>
    </source>
</evidence>
<accession>A0AAV9QPM6</accession>
<feature type="non-terminal residue" evidence="1">
    <location>
        <position position="1"/>
    </location>
</feature>
<organism evidence="1 2">
    <name type="scientific">Crenichthys baileyi</name>
    <name type="common">White River springfish</name>
    <dbReference type="NCBI Taxonomy" id="28760"/>
    <lineage>
        <taxon>Eukaryota</taxon>
        <taxon>Metazoa</taxon>
        <taxon>Chordata</taxon>
        <taxon>Craniata</taxon>
        <taxon>Vertebrata</taxon>
        <taxon>Euteleostomi</taxon>
        <taxon>Actinopterygii</taxon>
        <taxon>Neopterygii</taxon>
        <taxon>Teleostei</taxon>
        <taxon>Neoteleostei</taxon>
        <taxon>Acanthomorphata</taxon>
        <taxon>Ovalentaria</taxon>
        <taxon>Atherinomorphae</taxon>
        <taxon>Cyprinodontiformes</taxon>
        <taxon>Goodeidae</taxon>
        <taxon>Crenichthys</taxon>
    </lineage>
</organism>
<proteinExistence type="predicted"/>
<comment type="caution">
    <text evidence="1">The sequence shown here is derived from an EMBL/GenBank/DDBJ whole genome shotgun (WGS) entry which is preliminary data.</text>
</comment>
<reference evidence="1 2" key="1">
    <citation type="submission" date="2021-06" db="EMBL/GenBank/DDBJ databases">
        <authorList>
            <person name="Palmer J.M."/>
        </authorList>
    </citation>
    <scope>NUCLEOTIDE SEQUENCE [LARGE SCALE GENOMIC DNA]</scope>
    <source>
        <strain evidence="1 2">MEX-2019</strain>
        <tissue evidence="1">Muscle</tissue>
    </source>
</reference>